<keyword evidence="4" id="KW-0732">Signal</keyword>
<dbReference type="SUPFAM" id="SSF63829">
    <property type="entry name" value="Calcium-dependent phosphotriesterase"/>
    <property type="match status" value="1"/>
</dbReference>
<evidence type="ECO:0000256" key="3">
    <source>
        <dbReference type="ARBA" id="ARBA00022525"/>
    </source>
</evidence>
<reference evidence="5 6" key="1">
    <citation type="submission" date="2024-11" db="EMBL/GenBank/DDBJ databases">
        <title>Chromosome-level genome assembly of the freshwater bivalve Anodonta woodiana.</title>
        <authorList>
            <person name="Chen X."/>
        </authorList>
    </citation>
    <scope>NUCLEOTIDE SEQUENCE [LARGE SCALE GENOMIC DNA]</scope>
    <source>
        <strain evidence="5">MN2024</strain>
        <tissue evidence="5">Gills</tissue>
    </source>
</reference>
<comment type="similarity">
    <text evidence="2">Belongs to the major royal jelly protein family.</text>
</comment>
<dbReference type="PANTHER" id="PTHR10009:SF18">
    <property type="entry name" value="PROTEIN YELLOW-LIKE PROTEIN"/>
    <property type="match status" value="1"/>
</dbReference>
<sequence length="454" mass="51921">MGQTIHKVIFVLLTIYGCHCHEGHDHGTIAAEVLYEWLEVDYTWPNEMTRHKAIDERIFIPANNAIYGIRLLKNKSFVTTPRLKEGVPSTLNFIVQVASATSVAGYDILLRPYPSWEMQKVGDCNALQLVQNIEIDPRQGYMYVIDIGHTFKNSNTGVKCPAKLIIYDIVNDNEVHRHIFPEEVVRKDNNYLSDLVLDYANGKASFLYITDTLDLKLVVYDIERDSSYFFHHMESMAPVMQYSNVTIAQEVVRVITGINGIAISPNFTHVYYSAVAGIHVYQIPTSVLRDSKGSVRFGDAVRQIGSKPSQGEGMIISKTGNMYFSALSENAIYKWDFINDSITYGSEGNIMMDSVSLVISNEFMQWVDSLALDDTGYLWFTSSRFQRFFNPYYGQVYMESIYAVWRAFVFDKSYNDFRYIPPKSKVVKYYANDVSNYTGNIFLVILVYLLSLSR</sequence>
<comment type="subcellular location">
    <subcellularLocation>
        <location evidence="1">Secreted</location>
    </subcellularLocation>
</comment>
<dbReference type="EMBL" id="JBJQND010000019">
    <property type="protein sequence ID" value="KAL3831776.1"/>
    <property type="molecule type" value="Genomic_DNA"/>
</dbReference>
<dbReference type="Gene3D" id="2.120.10.30">
    <property type="entry name" value="TolB, C-terminal domain"/>
    <property type="match status" value="1"/>
</dbReference>
<keyword evidence="3" id="KW-0964">Secreted</keyword>
<dbReference type="PROSITE" id="PS51257">
    <property type="entry name" value="PROKAR_LIPOPROTEIN"/>
    <property type="match status" value="1"/>
</dbReference>
<name>A0ABD3T576_SINWO</name>
<dbReference type="PANTHER" id="PTHR10009">
    <property type="entry name" value="PROTEIN YELLOW-RELATED"/>
    <property type="match status" value="1"/>
</dbReference>
<protein>
    <recommendedName>
        <fullName evidence="7">Bee-milk protein</fullName>
    </recommendedName>
</protein>
<feature type="chain" id="PRO_5044819098" description="Bee-milk protein" evidence="4">
    <location>
        <begin position="21"/>
        <end position="454"/>
    </location>
</feature>
<dbReference type="InterPro" id="IPR017996">
    <property type="entry name" value="MRJP/yellow-related"/>
</dbReference>
<accession>A0ABD3T576</accession>
<gene>
    <name evidence="5" type="ORF">ACJMK2_023483</name>
</gene>
<dbReference type="GO" id="GO:0005576">
    <property type="term" value="C:extracellular region"/>
    <property type="evidence" value="ECO:0007669"/>
    <property type="project" value="UniProtKB-SubCell"/>
</dbReference>
<evidence type="ECO:0008006" key="7">
    <source>
        <dbReference type="Google" id="ProtNLM"/>
    </source>
</evidence>
<evidence type="ECO:0000256" key="1">
    <source>
        <dbReference type="ARBA" id="ARBA00004613"/>
    </source>
</evidence>
<evidence type="ECO:0000256" key="4">
    <source>
        <dbReference type="SAM" id="SignalP"/>
    </source>
</evidence>
<feature type="signal peptide" evidence="4">
    <location>
        <begin position="1"/>
        <end position="20"/>
    </location>
</feature>
<keyword evidence="6" id="KW-1185">Reference proteome</keyword>
<dbReference type="Proteomes" id="UP001634394">
    <property type="component" value="Unassembled WGS sequence"/>
</dbReference>
<organism evidence="5 6">
    <name type="scientific">Sinanodonta woodiana</name>
    <name type="common">Chinese pond mussel</name>
    <name type="synonym">Anodonta woodiana</name>
    <dbReference type="NCBI Taxonomy" id="1069815"/>
    <lineage>
        <taxon>Eukaryota</taxon>
        <taxon>Metazoa</taxon>
        <taxon>Spiralia</taxon>
        <taxon>Lophotrochozoa</taxon>
        <taxon>Mollusca</taxon>
        <taxon>Bivalvia</taxon>
        <taxon>Autobranchia</taxon>
        <taxon>Heteroconchia</taxon>
        <taxon>Palaeoheterodonta</taxon>
        <taxon>Unionida</taxon>
        <taxon>Unionoidea</taxon>
        <taxon>Unionidae</taxon>
        <taxon>Unioninae</taxon>
        <taxon>Sinanodonta</taxon>
    </lineage>
</organism>
<dbReference type="AlphaFoldDB" id="A0ABD3T576"/>
<dbReference type="InterPro" id="IPR011042">
    <property type="entry name" value="6-blade_b-propeller_TolB-like"/>
</dbReference>
<proteinExistence type="inferred from homology"/>
<dbReference type="Pfam" id="PF03022">
    <property type="entry name" value="MRJP"/>
    <property type="match status" value="1"/>
</dbReference>
<evidence type="ECO:0000313" key="6">
    <source>
        <dbReference type="Proteomes" id="UP001634394"/>
    </source>
</evidence>
<evidence type="ECO:0000256" key="2">
    <source>
        <dbReference type="ARBA" id="ARBA00009127"/>
    </source>
</evidence>
<comment type="caution">
    <text evidence="5">The sequence shown here is derived from an EMBL/GenBank/DDBJ whole genome shotgun (WGS) entry which is preliminary data.</text>
</comment>
<evidence type="ECO:0000313" key="5">
    <source>
        <dbReference type="EMBL" id="KAL3831776.1"/>
    </source>
</evidence>